<dbReference type="PANTHER" id="PTHR30005:SF13">
    <property type="entry name" value="EXOPOLYPHOSPHATASE 2"/>
    <property type="match status" value="1"/>
</dbReference>
<evidence type="ECO:0000313" key="3">
    <source>
        <dbReference type="Proteomes" id="UP000178086"/>
    </source>
</evidence>
<dbReference type="Gene3D" id="3.30.420.40">
    <property type="match status" value="1"/>
</dbReference>
<dbReference type="AlphaFoldDB" id="A0A1F2UNT9"/>
<evidence type="ECO:0000313" key="2">
    <source>
        <dbReference type="EMBL" id="OFW34649.1"/>
    </source>
</evidence>
<protein>
    <recommendedName>
        <fullName evidence="1">Ppx/GppA phosphatase N-terminal domain-containing protein</fullName>
    </recommendedName>
</protein>
<accession>A0A1F2UNT9</accession>
<dbReference type="EMBL" id="MELI01000039">
    <property type="protein sequence ID" value="OFW34649.1"/>
    <property type="molecule type" value="Genomic_DNA"/>
</dbReference>
<sequence>MDVVREVEIARLGEGVDRNREINPQAMERTLAILEGYRDLIFEHGVRKVRVVSTSAMRDARNSADFIAMVERRLGLQIEVISGEEEGRLTFAGAASESAVAPGGMTLVVDVGGGSTEYIWGVDGSVLDAVSIDIGAVRLTELFFNSDPPTDTELAAARAMIGERTRAVFERILAAKPNALVAVAGTATQLAAVLYSVEPYDPARIHGARITHGELQDLVAKLASLDLNARKVLTGMHPKRADVIIAGALILDETLQRLGIAEMVISEHDILDGLIRALGDGQIS</sequence>
<gene>
    <name evidence="2" type="ORF">A2074_06455</name>
</gene>
<dbReference type="Proteomes" id="UP000178086">
    <property type="component" value="Unassembled WGS sequence"/>
</dbReference>
<dbReference type="CDD" id="cd24054">
    <property type="entry name" value="ASKHA_NBD_AaPPX-GppA_MtPPX2-like"/>
    <property type="match status" value="1"/>
</dbReference>
<dbReference type="Gene3D" id="3.30.420.150">
    <property type="entry name" value="Exopolyphosphatase. Domain 2"/>
    <property type="match status" value="1"/>
</dbReference>
<reference evidence="2 3" key="1">
    <citation type="journal article" date="2016" name="Nat. Commun.">
        <title>Thousands of microbial genomes shed light on interconnected biogeochemical processes in an aquifer system.</title>
        <authorList>
            <person name="Anantharaman K."/>
            <person name="Brown C.T."/>
            <person name="Hug L.A."/>
            <person name="Sharon I."/>
            <person name="Castelle C.J."/>
            <person name="Probst A.J."/>
            <person name="Thomas B.C."/>
            <person name="Singh A."/>
            <person name="Wilkins M.J."/>
            <person name="Karaoz U."/>
            <person name="Brodie E.L."/>
            <person name="Williams K.H."/>
            <person name="Hubbard S.S."/>
            <person name="Banfield J.F."/>
        </authorList>
    </citation>
    <scope>NUCLEOTIDE SEQUENCE [LARGE SCALE GENOMIC DNA]</scope>
</reference>
<evidence type="ECO:0000259" key="1">
    <source>
        <dbReference type="Pfam" id="PF02541"/>
    </source>
</evidence>
<organism evidence="2 3">
    <name type="scientific">Candidatus Aquicultor primus</name>
    <dbReference type="NCBI Taxonomy" id="1797195"/>
    <lineage>
        <taxon>Bacteria</taxon>
        <taxon>Bacillati</taxon>
        <taxon>Actinomycetota</taxon>
        <taxon>Candidatus Aquicultoria</taxon>
        <taxon>Candidatus Aquicultorales</taxon>
        <taxon>Candidatus Aquicultoraceae</taxon>
        <taxon>Candidatus Aquicultor</taxon>
    </lineage>
</organism>
<dbReference type="PANTHER" id="PTHR30005">
    <property type="entry name" value="EXOPOLYPHOSPHATASE"/>
    <property type="match status" value="1"/>
</dbReference>
<dbReference type="GO" id="GO:0016462">
    <property type="term" value="F:pyrophosphatase activity"/>
    <property type="evidence" value="ECO:0007669"/>
    <property type="project" value="TreeGrafter"/>
</dbReference>
<dbReference type="InterPro" id="IPR003695">
    <property type="entry name" value="Ppx_GppA_N"/>
</dbReference>
<dbReference type="SUPFAM" id="SSF53067">
    <property type="entry name" value="Actin-like ATPase domain"/>
    <property type="match status" value="2"/>
</dbReference>
<dbReference type="Pfam" id="PF02541">
    <property type="entry name" value="Ppx-GppA"/>
    <property type="match status" value="1"/>
</dbReference>
<name>A0A1F2UNT9_9ACTN</name>
<proteinExistence type="predicted"/>
<dbReference type="InterPro" id="IPR050273">
    <property type="entry name" value="GppA/Ppx_hydrolase"/>
</dbReference>
<feature type="domain" description="Ppx/GppA phosphatase N-terminal" evidence="1">
    <location>
        <begin position="3"/>
        <end position="274"/>
    </location>
</feature>
<dbReference type="InterPro" id="IPR043129">
    <property type="entry name" value="ATPase_NBD"/>
</dbReference>
<comment type="caution">
    <text evidence="2">The sequence shown here is derived from an EMBL/GenBank/DDBJ whole genome shotgun (WGS) entry which is preliminary data.</text>
</comment>